<keyword evidence="2 5" id="KW-0812">Transmembrane</keyword>
<dbReference type="RefSeq" id="WP_093365504.1">
    <property type="nucleotide sequence ID" value="NZ_FNCW01000003.1"/>
</dbReference>
<evidence type="ECO:0000313" key="6">
    <source>
        <dbReference type="EMBL" id="SDG53493.1"/>
    </source>
</evidence>
<feature type="transmembrane region" description="Helical" evidence="5">
    <location>
        <begin position="96"/>
        <end position="113"/>
    </location>
</feature>
<accession>A0A1G7V122</accession>
<evidence type="ECO:0000256" key="4">
    <source>
        <dbReference type="ARBA" id="ARBA00023136"/>
    </source>
</evidence>
<comment type="subcellular location">
    <subcellularLocation>
        <location evidence="1">Membrane</location>
        <topology evidence="1">Multi-pass membrane protein</topology>
    </subcellularLocation>
</comment>
<evidence type="ECO:0000313" key="7">
    <source>
        <dbReference type="Proteomes" id="UP000199296"/>
    </source>
</evidence>
<dbReference type="Proteomes" id="UP000199296">
    <property type="component" value="Unassembled WGS sequence"/>
</dbReference>
<evidence type="ECO:0000256" key="2">
    <source>
        <dbReference type="ARBA" id="ARBA00022692"/>
    </source>
</evidence>
<dbReference type="EMBL" id="FNCW01000003">
    <property type="protein sequence ID" value="SDG53493.1"/>
    <property type="molecule type" value="Genomic_DNA"/>
</dbReference>
<protein>
    <submittedName>
        <fullName evidence="6">DoxX-like family protein</fullName>
    </submittedName>
</protein>
<reference evidence="6 7" key="1">
    <citation type="submission" date="2016-10" db="EMBL/GenBank/DDBJ databases">
        <authorList>
            <person name="de Groot N.N."/>
        </authorList>
    </citation>
    <scope>NUCLEOTIDE SEQUENCE [LARGE SCALE GENOMIC DNA]</scope>
    <source>
        <strain evidence="6 7">DSM 19803</strain>
    </source>
</reference>
<dbReference type="Pfam" id="PF13564">
    <property type="entry name" value="DoxX_2"/>
    <property type="match status" value="1"/>
</dbReference>
<name>A0A1G7V122_9FLAO</name>
<dbReference type="GO" id="GO:0016020">
    <property type="term" value="C:membrane"/>
    <property type="evidence" value="ECO:0007669"/>
    <property type="project" value="UniProtKB-SubCell"/>
</dbReference>
<keyword evidence="7" id="KW-1185">Reference proteome</keyword>
<keyword evidence="3 5" id="KW-1133">Transmembrane helix</keyword>
<dbReference type="STRING" id="470826.SAMN04488027_1038"/>
<evidence type="ECO:0000256" key="1">
    <source>
        <dbReference type="ARBA" id="ARBA00004141"/>
    </source>
</evidence>
<feature type="transmembrane region" description="Helical" evidence="5">
    <location>
        <begin position="68"/>
        <end position="84"/>
    </location>
</feature>
<dbReference type="OrthoDB" id="799482at2"/>
<keyword evidence="4 5" id="KW-0472">Membrane</keyword>
<feature type="transmembrane region" description="Helical" evidence="5">
    <location>
        <begin position="6"/>
        <end position="24"/>
    </location>
</feature>
<evidence type="ECO:0000256" key="5">
    <source>
        <dbReference type="SAM" id="Phobius"/>
    </source>
</evidence>
<gene>
    <name evidence="6" type="ORF">SAMN04488027_1038</name>
</gene>
<dbReference type="InterPro" id="IPR032808">
    <property type="entry name" value="DoxX"/>
</dbReference>
<organism evidence="6 7">
    <name type="scientific">Psychroflexus sediminis</name>
    <dbReference type="NCBI Taxonomy" id="470826"/>
    <lineage>
        <taxon>Bacteria</taxon>
        <taxon>Pseudomonadati</taxon>
        <taxon>Bacteroidota</taxon>
        <taxon>Flavobacteriia</taxon>
        <taxon>Flavobacteriales</taxon>
        <taxon>Flavobacteriaceae</taxon>
        <taxon>Psychroflexus</taxon>
    </lineage>
</organism>
<proteinExistence type="predicted"/>
<sequence>MIVLQILVLFISISFFFYGLGCFYSPKMYEEFRRFGLSPIQRQLTGFFQVLGAVGLVAGYYFIPVIGFFAAIGLTLLMSLGFGVRIKIKDNFVQSFPSLFFALLNLYVAFRFFEVFDLF</sequence>
<dbReference type="AlphaFoldDB" id="A0A1G7V122"/>
<evidence type="ECO:0000256" key="3">
    <source>
        <dbReference type="ARBA" id="ARBA00022989"/>
    </source>
</evidence>